<evidence type="ECO:0000313" key="11">
    <source>
        <dbReference type="EMBL" id="KAJ8540990.1"/>
    </source>
</evidence>
<dbReference type="GO" id="GO:0048262">
    <property type="term" value="P:determination of dorsal/ventral asymmetry"/>
    <property type="evidence" value="ECO:0007669"/>
    <property type="project" value="UniProtKB-ARBA"/>
</dbReference>
<evidence type="ECO:0000313" key="12">
    <source>
        <dbReference type="Proteomes" id="UP001152561"/>
    </source>
</evidence>
<feature type="region of interest" description="Disordered" evidence="10">
    <location>
        <begin position="157"/>
        <end position="180"/>
    </location>
</feature>
<keyword evidence="12" id="KW-1185">Reference proteome</keyword>
<dbReference type="InterPro" id="IPR044636">
    <property type="entry name" value="RADIALIS-like"/>
</dbReference>
<comment type="caution">
    <text evidence="11">The sequence shown here is derived from an EMBL/GenBank/DDBJ whole genome shotgun (WGS) entry which is preliminary data.</text>
</comment>
<keyword evidence="6" id="KW-0460">Magnesium</keyword>
<keyword evidence="7" id="KW-0805">Transcription regulation</keyword>
<sequence length="180" mass="20111">MNFLCGPNPSDGSSSSFDWLRYFDVVITGSAKPGFFHDEIHANLFEVEPESGMLINTDNGTPMAQVGSTSLRLPLKSLKEGCRIFQGGNVGHLHKLLSIESSSQQNKLFENALAIYDRDTPDRWRNLAKAVGGKTEEEVKNHYEKLVEDISRIESGNVPLPNYNGGRSNKGYNFMDEEKR</sequence>
<dbReference type="InterPro" id="IPR023214">
    <property type="entry name" value="HAD_sf"/>
</dbReference>
<dbReference type="EMBL" id="JAJAGQ010000015">
    <property type="protein sequence ID" value="KAJ8540990.1"/>
    <property type="molecule type" value="Genomic_DNA"/>
</dbReference>
<dbReference type="Proteomes" id="UP001152561">
    <property type="component" value="Unassembled WGS sequence"/>
</dbReference>
<evidence type="ECO:0000256" key="5">
    <source>
        <dbReference type="ARBA" id="ARBA00022801"/>
    </source>
</evidence>
<dbReference type="FunFam" id="1.10.10.60:FF:000154">
    <property type="entry name" value="Transcription factor SRM1"/>
    <property type="match status" value="1"/>
</dbReference>
<keyword evidence="3" id="KW-0217">Developmental protein</keyword>
<dbReference type="InterPro" id="IPR008380">
    <property type="entry name" value="HAD-SF_hydro_IG_5-nucl"/>
</dbReference>
<dbReference type="PANTHER" id="PTHR43952:SF89">
    <property type="entry name" value="PROTEIN RADIALIS-LIKE 3"/>
    <property type="match status" value="1"/>
</dbReference>
<reference evidence="12" key="1">
    <citation type="journal article" date="2023" name="Proc. Natl. Acad. Sci. U.S.A.">
        <title>Genomic and structural basis for evolution of tropane alkaloid biosynthesis.</title>
        <authorList>
            <person name="Wanga Y.-J."/>
            <person name="Taina T."/>
            <person name="Yua J.-Y."/>
            <person name="Lia J."/>
            <person name="Xua B."/>
            <person name="Chenc J."/>
            <person name="D'Auriad J.C."/>
            <person name="Huanga J.-P."/>
            <person name="Huanga S.-X."/>
        </authorList>
    </citation>
    <scope>NUCLEOTIDE SEQUENCE [LARGE SCALE GENOMIC DNA]</scope>
    <source>
        <strain evidence="12">cv. KIB-2019</strain>
    </source>
</reference>
<dbReference type="InterPro" id="IPR036412">
    <property type="entry name" value="HAD-like_sf"/>
</dbReference>
<dbReference type="GO" id="GO:0009908">
    <property type="term" value="P:flower development"/>
    <property type="evidence" value="ECO:0007669"/>
    <property type="project" value="UniProtKB-ARBA"/>
</dbReference>
<evidence type="ECO:0000256" key="3">
    <source>
        <dbReference type="ARBA" id="ARBA00022473"/>
    </source>
</evidence>
<dbReference type="GO" id="GO:0000976">
    <property type="term" value="F:transcription cis-regulatory region binding"/>
    <property type="evidence" value="ECO:0007669"/>
    <property type="project" value="UniProtKB-ARBA"/>
</dbReference>
<dbReference type="Gene3D" id="1.10.10.60">
    <property type="entry name" value="Homeodomain-like"/>
    <property type="match status" value="1"/>
</dbReference>
<dbReference type="OrthoDB" id="10252832at2759"/>
<keyword evidence="9" id="KW-0539">Nucleus</keyword>
<evidence type="ECO:0000256" key="7">
    <source>
        <dbReference type="ARBA" id="ARBA00023015"/>
    </source>
</evidence>
<organism evidence="11 12">
    <name type="scientific">Anisodus acutangulus</name>
    <dbReference type="NCBI Taxonomy" id="402998"/>
    <lineage>
        <taxon>Eukaryota</taxon>
        <taxon>Viridiplantae</taxon>
        <taxon>Streptophyta</taxon>
        <taxon>Embryophyta</taxon>
        <taxon>Tracheophyta</taxon>
        <taxon>Spermatophyta</taxon>
        <taxon>Magnoliopsida</taxon>
        <taxon>eudicotyledons</taxon>
        <taxon>Gunneridae</taxon>
        <taxon>Pentapetalae</taxon>
        <taxon>asterids</taxon>
        <taxon>lamiids</taxon>
        <taxon>Solanales</taxon>
        <taxon>Solanaceae</taxon>
        <taxon>Solanoideae</taxon>
        <taxon>Hyoscyameae</taxon>
        <taxon>Anisodus</taxon>
    </lineage>
</organism>
<evidence type="ECO:0000256" key="4">
    <source>
        <dbReference type="ARBA" id="ARBA00022723"/>
    </source>
</evidence>
<evidence type="ECO:0000256" key="2">
    <source>
        <dbReference type="ARBA" id="ARBA00009589"/>
    </source>
</evidence>
<dbReference type="GO" id="GO:0005634">
    <property type="term" value="C:nucleus"/>
    <property type="evidence" value="ECO:0007669"/>
    <property type="project" value="UniProtKB-SubCell"/>
</dbReference>
<dbReference type="PANTHER" id="PTHR43952">
    <property type="entry name" value="MYB FAMILY TRANSCRIPTION FACTOR-RELATED"/>
    <property type="match status" value="1"/>
</dbReference>
<evidence type="ECO:0000256" key="1">
    <source>
        <dbReference type="ARBA" id="ARBA00004123"/>
    </source>
</evidence>
<dbReference type="InterPro" id="IPR009057">
    <property type="entry name" value="Homeodomain-like_sf"/>
</dbReference>
<dbReference type="InterPro" id="IPR001005">
    <property type="entry name" value="SANT/Myb"/>
</dbReference>
<keyword evidence="4" id="KW-0479">Metal-binding</keyword>
<keyword evidence="8" id="KW-0804">Transcription</keyword>
<accession>A0A9Q1LRT0</accession>
<protein>
    <submittedName>
        <fullName evidence="11">Uncharacterized protein</fullName>
    </submittedName>
</protein>
<evidence type="ECO:0000256" key="6">
    <source>
        <dbReference type="ARBA" id="ARBA00022842"/>
    </source>
</evidence>
<evidence type="ECO:0000256" key="9">
    <source>
        <dbReference type="ARBA" id="ARBA00023242"/>
    </source>
</evidence>
<comment type="subcellular location">
    <subcellularLocation>
        <location evidence="1">Nucleus</location>
    </subcellularLocation>
</comment>
<comment type="similarity">
    <text evidence="2">Belongs to the 5'(3')-deoxyribonucleotidase family.</text>
</comment>
<dbReference type="AlphaFoldDB" id="A0A9Q1LRT0"/>
<proteinExistence type="inferred from homology"/>
<evidence type="ECO:0000256" key="8">
    <source>
        <dbReference type="ARBA" id="ARBA00023163"/>
    </source>
</evidence>
<dbReference type="GO" id="GO:0016787">
    <property type="term" value="F:hydrolase activity"/>
    <property type="evidence" value="ECO:0007669"/>
    <property type="project" value="UniProtKB-KW"/>
</dbReference>
<evidence type="ECO:0000256" key="10">
    <source>
        <dbReference type="SAM" id="MobiDB-lite"/>
    </source>
</evidence>
<dbReference type="GO" id="GO:0003700">
    <property type="term" value="F:DNA-binding transcription factor activity"/>
    <property type="evidence" value="ECO:0007669"/>
    <property type="project" value="InterPro"/>
</dbReference>
<dbReference type="SUPFAM" id="SSF56784">
    <property type="entry name" value="HAD-like"/>
    <property type="match status" value="1"/>
</dbReference>
<dbReference type="GO" id="GO:0046872">
    <property type="term" value="F:metal ion binding"/>
    <property type="evidence" value="ECO:0007669"/>
    <property type="project" value="UniProtKB-KW"/>
</dbReference>
<name>A0A9Q1LRT0_9SOLA</name>
<dbReference type="GO" id="GO:0010597">
    <property type="term" value="P:green leaf volatile biosynthetic process"/>
    <property type="evidence" value="ECO:0007669"/>
    <property type="project" value="UniProtKB-ARBA"/>
</dbReference>
<gene>
    <name evidence="11" type="ORF">K7X08_001806</name>
</gene>
<dbReference type="CDD" id="cd00167">
    <property type="entry name" value="SANT"/>
    <property type="match status" value="1"/>
</dbReference>
<dbReference type="Gene3D" id="3.40.50.1000">
    <property type="entry name" value="HAD superfamily/HAD-like"/>
    <property type="match status" value="1"/>
</dbReference>
<dbReference type="SUPFAM" id="SSF46689">
    <property type="entry name" value="Homeodomain-like"/>
    <property type="match status" value="1"/>
</dbReference>
<keyword evidence="5" id="KW-0378">Hydrolase</keyword>
<dbReference type="Pfam" id="PF05761">
    <property type="entry name" value="5_nucleotid"/>
    <property type="match status" value="1"/>
</dbReference>